<comment type="subcellular location">
    <subcellularLocation>
        <location evidence="1">Endoplasmic reticulum membrane</location>
        <topology evidence="1">Single-pass membrane protein</topology>
        <orientation evidence="1">Cytoplasmic side</orientation>
    </subcellularLocation>
    <subcellularLocation>
        <location evidence="11">Microsome membrane</location>
        <topology evidence="11">Single-pass membrane protein</topology>
        <orientation evidence="11">Cytoplasmic side</orientation>
    </subcellularLocation>
</comment>
<name>A0AA85JGH9_TRIRE</name>
<keyword evidence="8" id="KW-0249">Electron transport</keyword>
<feature type="transmembrane region" description="Helical" evidence="14">
    <location>
        <begin position="105"/>
        <end position="128"/>
    </location>
</feature>
<keyword evidence="3" id="KW-0349">Heme</keyword>
<feature type="domain" description="Cytochrome b5 heme-binding" evidence="15">
    <location>
        <begin position="5"/>
        <end position="81"/>
    </location>
</feature>
<dbReference type="Proteomes" id="UP000050795">
    <property type="component" value="Unassembled WGS sequence"/>
</dbReference>
<keyword evidence="5" id="KW-0479">Metal-binding</keyword>
<keyword evidence="10 14" id="KW-0472">Membrane</keyword>
<protein>
    <recommendedName>
        <fullName evidence="13">Cytochrome b5</fullName>
    </recommendedName>
</protein>
<dbReference type="PANTHER" id="PTHR19359:SF150">
    <property type="entry name" value="CYTOCHROME B5"/>
    <property type="match status" value="1"/>
</dbReference>
<evidence type="ECO:0000256" key="6">
    <source>
        <dbReference type="ARBA" id="ARBA00022824"/>
    </source>
</evidence>
<keyword evidence="14" id="KW-1133">Transmembrane helix</keyword>
<evidence type="ECO:0000256" key="9">
    <source>
        <dbReference type="ARBA" id="ARBA00023004"/>
    </source>
</evidence>
<evidence type="ECO:0000256" key="12">
    <source>
        <dbReference type="ARBA" id="ARBA00038168"/>
    </source>
</evidence>
<dbReference type="SUPFAM" id="SSF55856">
    <property type="entry name" value="Cytochrome b5-like heme/steroid binding domain"/>
    <property type="match status" value="1"/>
</dbReference>
<dbReference type="PANTHER" id="PTHR19359">
    <property type="entry name" value="CYTOCHROME B5"/>
    <property type="match status" value="1"/>
</dbReference>
<evidence type="ECO:0000256" key="11">
    <source>
        <dbReference type="ARBA" id="ARBA00037877"/>
    </source>
</evidence>
<dbReference type="Pfam" id="PF00173">
    <property type="entry name" value="Cyt-b5"/>
    <property type="match status" value="1"/>
</dbReference>
<accession>A0AA85JGH9</accession>
<evidence type="ECO:0000256" key="8">
    <source>
        <dbReference type="ARBA" id="ARBA00022982"/>
    </source>
</evidence>
<keyword evidence="7" id="KW-0492">Microsome</keyword>
<dbReference type="SMART" id="SM01117">
    <property type="entry name" value="Cyt-b5"/>
    <property type="match status" value="1"/>
</dbReference>
<dbReference type="Gene3D" id="3.10.120.10">
    <property type="entry name" value="Cytochrome b5-like heme/steroid binding domain"/>
    <property type="match status" value="1"/>
</dbReference>
<comment type="similarity">
    <text evidence="12">Belongs to the cytochrome b5 family.</text>
</comment>
<dbReference type="PRINTS" id="PR00363">
    <property type="entry name" value="CYTOCHROMEB5"/>
</dbReference>
<evidence type="ECO:0000313" key="17">
    <source>
        <dbReference type="WBParaSite" id="TREG1_18160.1"/>
    </source>
</evidence>
<evidence type="ECO:0000256" key="1">
    <source>
        <dbReference type="ARBA" id="ARBA00004131"/>
    </source>
</evidence>
<evidence type="ECO:0000256" key="5">
    <source>
        <dbReference type="ARBA" id="ARBA00022723"/>
    </source>
</evidence>
<dbReference type="PROSITE" id="PS50255">
    <property type="entry name" value="CYTOCHROME_B5_2"/>
    <property type="match status" value="1"/>
</dbReference>
<dbReference type="InterPro" id="IPR001199">
    <property type="entry name" value="Cyt_B5-like_heme/steroid-bd"/>
</dbReference>
<dbReference type="GO" id="GO:0046872">
    <property type="term" value="F:metal ion binding"/>
    <property type="evidence" value="ECO:0007669"/>
    <property type="project" value="UniProtKB-KW"/>
</dbReference>
<proteinExistence type="inferred from homology"/>
<keyword evidence="16" id="KW-1185">Reference proteome</keyword>
<keyword evidence="9" id="KW-0408">Iron</keyword>
<dbReference type="AlphaFoldDB" id="A0AA85JGH9"/>
<evidence type="ECO:0000259" key="15">
    <source>
        <dbReference type="PROSITE" id="PS50255"/>
    </source>
</evidence>
<evidence type="ECO:0000256" key="10">
    <source>
        <dbReference type="ARBA" id="ARBA00023136"/>
    </source>
</evidence>
<dbReference type="FunFam" id="3.10.120.10:FF:000002">
    <property type="entry name" value="Cytochrome b5 type B"/>
    <property type="match status" value="1"/>
</dbReference>
<reference evidence="16" key="1">
    <citation type="submission" date="2022-06" db="EMBL/GenBank/DDBJ databases">
        <authorList>
            <person name="Berger JAMES D."/>
            <person name="Berger JAMES D."/>
        </authorList>
    </citation>
    <scope>NUCLEOTIDE SEQUENCE [LARGE SCALE GENOMIC DNA]</scope>
</reference>
<keyword evidence="4 14" id="KW-0812">Transmembrane</keyword>
<keyword evidence="6" id="KW-0256">Endoplasmic reticulum</keyword>
<sequence>MSPEAKVFTLEEVRKHNRADDLWVIIHDKVYDLTKFASEHPGGEVVLEEQAGNYATEPFEDVGHSSDAREIMEQYYIGDIAPADRERKSKFTSSFTMKKSDSFSITAWTGLLIPVGVLVAAIIVYKFLM</sequence>
<dbReference type="GO" id="GO:0005789">
    <property type="term" value="C:endoplasmic reticulum membrane"/>
    <property type="evidence" value="ECO:0007669"/>
    <property type="project" value="UniProtKB-SubCell"/>
</dbReference>
<evidence type="ECO:0000256" key="2">
    <source>
        <dbReference type="ARBA" id="ARBA00022448"/>
    </source>
</evidence>
<evidence type="ECO:0000313" key="16">
    <source>
        <dbReference type="Proteomes" id="UP000050795"/>
    </source>
</evidence>
<evidence type="ECO:0000256" key="3">
    <source>
        <dbReference type="ARBA" id="ARBA00022617"/>
    </source>
</evidence>
<reference evidence="17" key="2">
    <citation type="submission" date="2023-11" db="UniProtKB">
        <authorList>
            <consortium name="WormBaseParasite"/>
        </authorList>
    </citation>
    <scope>IDENTIFICATION</scope>
</reference>
<keyword evidence="2" id="KW-0813">Transport</keyword>
<dbReference type="WBParaSite" id="TREG1_18160.1">
    <property type="protein sequence ID" value="TREG1_18160.1"/>
    <property type="gene ID" value="TREG1_18160"/>
</dbReference>
<evidence type="ECO:0000256" key="14">
    <source>
        <dbReference type="SAM" id="Phobius"/>
    </source>
</evidence>
<evidence type="ECO:0000256" key="13">
    <source>
        <dbReference type="ARBA" id="ARBA00039806"/>
    </source>
</evidence>
<dbReference type="InterPro" id="IPR036400">
    <property type="entry name" value="Cyt_B5-like_heme/steroid_sf"/>
</dbReference>
<evidence type="ECO:0000256" key="4">
    <source>
        <dbReference type="ARBA" id="ARBA00022692"/>
    </source>
</evidence>
<evidence type="ECO:0000256" key="7">
    <source>
        <dbReference type="ARBA" id="ARBA00022848"/>
    </source>
</evidence>
<organism evidence="16 17">
    <name type="scientific">Trichobilharzia regenti</name>
    <name type="common">Nasal bird schistosome</name>
    <dbReference type="NCBI Taxonomy" id="157069"/>
    <lineage>
        <taxon>Eukaryota</taxon>
        <taxon>Metazoa</taxon>
        <taxon>Spiralia</taxon>
        <taxon>Lophotrochozoa</taxon>
        <taxon>Platyhelminthes</taxon>
        <taxon>Trematoda</taxon>
        <taxon>Digenea</taxon>
        <taxon>Strigeidida</taxon>
        <taxon>Schistosomatoidea</taxon>
        <taxon>Schistosomatidae</taxon>
        <taxon>Trichobilharzia</taxon>
    </lineage>
</organism>
<dbReference type="GO" id="GO:0020037">
    <property type="term" value="F:heme binding"/>
    <property type="evidence" value="ECO:0007669"/>
    <property type="project" value="TreeGrafter"/>
</dbReference>
<dbReference type="InterPro" id="IPR050668">
    <property type="entry name" value="Cytochrome_b5"/>
</dbReference>